<organism evidence="7 8">
    <name type="scientific">Danxiaibacter flavus</name>
    <dbReference type="NCBI Taxonomy" id="3049108"/>
    <lineage>
        <taxon>Bacteria</taxon>
        <taxon>Pseudomonadati</taxon>
        <taxon>Bacteroidota</taxon>
        <taxon>Chitinophagia</taxon>
        <taxon>Chitinophagales</taxon>
        <taxon>Chitinophagaceae</taxon>
        <taxon>Danxiaibacter</taxon>
    </lineage>
</organism>
<dbReference type="EMBL" id="JAULBC010000002">
    <property type="protein sequence ID" value="MEX6687579.1"/>
    <property type="molecule type" value="Genomic_DNA"/>
</dbReference>
<dbReference type="InterPro" id="IPR049560">
    <property type="entry name" value="MeTrfase_RsmB-F_NOP2_cat"/>
</dbReference>
<proteinExistence type="inferred from homology"/>
<dbReference type="Proteomes" id="UP001560573">
    <property type="component" value="Unassembled WGS sequence"/>
</dbReference>
<evidence type="ECO:0000313" key="8">
    <source>
        <dbReference type="Proteomes" id="UP001560573"/>
    </source>
</evidence>
<gene>
    <name evidence="7" type="ORF">QTN47_08760</name>
</gene>
<protein>
    <submittedName>
        <fullName evidence="7">Methyltransferase domain-containing protein</fullName>
    </submittedName>
</protein>
<feature type="binding site" evidence="5">
    <location>
        <position position="272"/>
    </location>
    <ligand>
        <name>S-adenosyl-L-methionine</name>
        <dbReference type="ChEBI" id="CHEBI:59789"/>
    </ligand>
</feature>
<dbReference type="InterPro" id="IPR029063">
    <property type="entry name" value="SAM-dependent_MTases_sf"/>
</dbReference>
<dbReference type="PANTHER" id="PTHR22807:SF53">
    <property type="entry name" value="RIBOSOMAL RNA SMALL SUBUNIT METHYLTRANSFERASE B-RELATED"/>
    <property type="match status" value="1"/>
</dbReference>
<dbReference type="InterPro" id="IPR001678">
    <property type="entry name" value="MeTrfase_RsmB-F_NOP2_dom"/>
</dbReference>
<evidence type="ECO:0000313" key="7">
    <source>
        <dbReference type="EMBL" id="MEX6687579.1"/>
    </source>
</evidence>
<evidence type="ECO:0000256" key="3">
    <source>
        <dbReference type="ARBA" id="ARBA00022691"/>
    </source>
</evidence>
<dbReference type="Pfam" id="PF01189">
    <property type="entry name" value="Methyltr_RsmB-F"/>
    <property type="match status" value="1"/>
</dbReference>
<dbReference type="InterPro" id="IPR023267">
    <property type="entry name" value="RCMT"/>
</dbReference>
<dbReference type="SUPFAM" id="SSF53335">
    <property type="entry name" value="S-adenosyl-L-methionine-dependent methyltransferases"/>
    <property type="match status" value="1"/>
</dbReference>
<feature type="domain" description="SAM-dependent MTase RsmB/NOP-type" evidence="6">
    <location>
        <begin position="121"/>
        <end position="399"/>
    </location>
</feature>
<dbReference type="RefSeq" id="WP_369328984.1">
    <property type="nucleotide sequence ID" value="NZ_JAULBC010000002.1"/>
</dbReference>
<evidence type="ECO:0000256" key="5">
    <source>
        <dbReference type="PROSITE-ProRule" id="PRU01023"/>
    </source>
</evidence>
<feature type="binding site" evidence="5">
    <location>
        <position position="292"/>
    </location>
    <ligand>
        <name>S-adenosyl-L-methionine</name>
        <dbReference type="ChEBI" id="CHEBI:59789"/>
    </ligand>
</feature>
<comment type="caution">
    <text evidence="7">The sequence shown here is derived from an EMBL/GenBank/DDBJ whole genome shotgun (WGS) entry which is preliminary data.</text>
</comment>
<keyword evidence="2 5" id="KW-0808">Transferase</keyword>
<sequence length="399" mass="45310">MQQRFHSYFNTAVQLISSYDGKMPLAAWLKNYFAANKKHGSKDRKYISHLCYCYYRLGQALPNVEVAEKLKVAIFLCNAEPGVWTGLFELEYIDNWNVELIRRIVFIQTKYAFSLEDVFPFAESLTDEIDKDSFIAGHFVQPDVFIRVRPGKEKTVTKKMEEAGLPFQQLTNDCIALPNASKIDTILALDKEAVIQDYSSQRIAEFFPSELTDKNITVWDCCSASGGKSILAYDHLHKMKLFASDVRSSILFNLQQRFAKAGIKNYHSFVCDISNELTESFTNDPVNFIICDAPCSGSGTWSRTPEQLAYFTRKKLEDYAALQKKIAGNAIKHLSKGGYFLYITCSVFKQENEEVVEFILDEVKGLKLIKSGALKGYNQKADSMHASLFLNQGDSFDTE</sequence>
<evidence type="ECO:0000256" key="2">
    <source>
        <dbReference type="ARBA" id="ARBA00022679"/>
    </source>
</evidence>
<evidence type="ECO:0000256" key="1">
    <source>
        <dbReference type="ARBA" id="ARBA00022603"/>
    </source>
</evidence>
<keyword evidence="1 5" id="KW-0489">Methyltransferase</keyword>
<dbReference type="GO" id="GO:0008168">
    <property type="term" value="F:methyltransferase activity"/>
    <property type="evidence" value="ECO:0007669"/>
    <property type="project" value="UniProtKB-KW"/>
</dbReference>
<dbReference type="GO" id="GO:0032259">
    <property type="term" value="P:methylation"/>
    <property type="evidence" value="ECO:0007669"/>
    <property type="project" value="UniProtKB-KW"/>
</dbReference>
<keyword evidence="4 5" id="KW-0694">RNA-binding</keyword>
<evidence type="ECO:0000259" key="6">
    <source>
        <dbReference type="PROSITE" id="PS51686"/>
    </source>
</evidence>
<feature type="active site" description="Nucleophile" evidence="5">
    <location>
        <position position="345"/>
    </location>
</feature>
<name>A0ABV3ZCH7_9BACT</name>
<keyword evidence="3 5" id="KW-0949">S-adenosyl-L-methionine</keyword>
<evidence type="ECO:0000256" key="4">
    <source>
        <dbReference type="ARBA" id="ARBA00022884"/>
    </source>
</evidence>
<feature type="binding site" evidence="5">
    <location>
        <position position="245"/>
    </location>
    <ligand>
        <name>S-adenosyl-L-methionine</name>
        <dbReference type="ChEBI" id="CHEBI:59789"/>
    </ligand>
</feature>
<comment type="similarity">
    <text evidence="5">Belongs to the class I-like SAM-binding methyltransferase superfamily. RsmB/NOP family.</text>
</comment>
<reference evidence="7 8" key="1">
    <citation type="submission" date="2023-07" db="EMBL/GenBank/DDBJ databases">
        <authorList>
            <person name="Lian W.-H."/>
        </authorList>
    </citation>
    <scope>NUCLEOTIDE SEQUENCE [LARGE SCALE GENOMIC DNA]</scope>
    <source>
        <strain evidence="7 8">SYSU DXS3180</strain>
    </source>
</reference>
<dbReference type="Gene3D" id="3.40.50.150">
    <property type="entry name" value="Vaccinia Virus protein VP39"/>
    <property type="match status" value="1"/>
</dbReference>
<dbReference type="PROSITE" id="PS51686">
    <property type="entry name" value="SAM_MT_RSMB_NOP"/>
    <property type="match status" value="1"/>
</dbReference>
<comment type="caution">
    <text evidence="5">Lacks conserved residue(s) required for the propagation of feature annotation.</text>
</comment>
<dbReference type="PRINTS" id="PR02008">
    <property type="entry name" value="RCMTFAMILY"/>
</dbReference>
<keyword evidence="8" id="KW-1185">Reference proteome</keyword>
<accession>A0ABV3ZCH7</accession>
<dbReference type="PANTHER" id="PTHR22807">
    <property type="entry name" value="NOP2 YEAST -RELATED NOL1/NOP2/FMU SUN DOMAIN-CONTAINING"/>
    <property type="match status" value="1"/>
</dbReference>